<dbReference type="EMBL" id="KU160666">
    <property type="protein sequence ID" value="ALY10377.1"/>
    <property type="molecule type" value="Genomic_DNA"/>
</dbReference>
<sequence length="709" mass="76106">MFNLMYFGVPGSIAQVRCPESGMSFANNRDNEVTELVSGGRSVYVAPTTFKTFSMSWAASSQKLRHLIDCYNGQYGNGPFYVTDPTAESANVLPARWSNAWQLAHQANGWCKPVVQEWPMAITPSLTDYKTPYRLLLTQAAAGSSVPVEGILRTRTIRVPGKAYWLAAKGVATGGAGIRVRGYDKLAGSWTLITTFTTFTGVLTNVVSTANTTFDMIELDIYMPLGSTLTLYGMALSTYNYAIPGDVLKNNYHPNPRGASGSTSYWNTAAGTGGTATVTAYDTIYPIRKNYAQNPQGTSATRFASFSLGTGEAGSITYLTGQSDGPIPEITGYGRYTVTTPKTAGSTGWLSGTGAQRNPLKGAAGEQVTVSVWVRYTGPGTLSGTMRASSYTSVGSTINSSDAGLTTLSSGVWTRISSTVTPSDNYFTIGWWFYHLSGYIMPAGSTLDCTGVLIEKTATVGNYFDGSFPVNGTTQYAWEGTANNSISLERVPAVGPDGMSGFIRYQQVDNASGGTVGPYMRDTSGYNSGKAGDVRYSYMWVRTNVPRQVRTSQSFKNSSNADVGPTTATPTIPLEPNVWYLFDSGPMVATGDFTRFQQWASTVTSGGVQFSAESAIDVIGWITDKPSDYFDGYTVDGSDNRWYYWVGTAGGSQSVQTNRPPFDFMPVGNGVGAIQFAGNNSGNLVSAVIDRIGLSLDFTEVQNVESRMM</sequence>
<organism evidence="1 2">
    <name type="scientific">Arthrobacter phage SorJuana</name>
    <dbReference type="NCBI Taxonomy" id="1772316"/>
    <lineage>
        <taxon>Viruses</taxon>
        <taxon>Duplodnaviria</taxon>
        <taxon>Heunggongvirae</taxon>
        <taxon>Uroviricota</taxon>
        <taxon>Caudoviricetes</taxon>
        <taxon>Amigovirus</taxon>
        <taxon>Amigovirus amigo</taxon>
    </lineage>
</organism>
<protein>
    <submittedName>
        <fullName evidence="1">Minor tail protein</fullName>
    </submittedName>
</protein>
<evidence type="ECO:0000313" key="1">
    <source>
        <dbReference type="EMBL" id="ALY10377.1"/>
    </source>
</evidence>
<accession>A0A0U3TMT1</accession>
<evidence type="ECO:0000313" key="2">
    <source>
        <dbReference type="Proteomes" id="UP000221288"/>
    </source>
</evidence>
<reference evidence="1 2" key="1">
    <citation type="submission" date="2015-11" db="EMBL/GenBank/DDBJ databases">
        <authorList>
            <person name="Sperratore M."/>
            <person name="Cross T."/>
            <person name="Dunbar D."/>
            <person name="Schaff J.E."/>
            <person name="Dashiell C.L."/>
            <person name="Macialek J.A."/>
            <person name="Bradley K.W."/>
            <person name="Asai D.J."/>
            <person name="Bowman C.A."/>
            <person name="Russell D.A."/>
            <person name="Pope W.H."/>
            <person name="Jacobs-Sera D."/>
            <person name="Hendrix R.W."/>
            <person name="Hatfull G.F."/>
        </authorList>
    </citation>
    <scope>NUCLEOTIDE SEQUENCE [LARGE SCALE GENOMIC DNA]</scope>
</reference>
<proteinExistence type="predicted"/>
<gene>
    <name evidence="1" type="primary">37</name>
    <name evidence="1" type="ORF">SORJUANA_37</name>
</gene>
<name>A0A0U3TMT1_9CAUD</name>
<dbReference type="Proteomes" id="UP000221288">
    <property type="component" value="Segment"/>
</dbReference>